<dbReference type="SMART" id="SM00479">
    <property type="entry name" value="EXOIII"/>
    <property type="match status" value="1"/>
</dbReference>
<protein>
    <submittedName>
        <fullName evidence="2">3'-5' exonuclease</fullName>
    </submittedName>
</protein>
<dbReference type="AlphaFoldDB" id="A0A7Y8Y4R6"/>
<accession>A0A7Y8Y4R6</accession>
<dbReference type="Proteomes" id="UP000535020">
    <property type="component" value="Unassembled WGS sequence"/>
</dbReference>
<organism evidence="2 3">
    <name type="scientific">Flavobacterium agri</name>
    <dbReference type="NCBI Taxonomy" id="2743471"/>
    <lineage>
        <taxon>Bacteria</taxon>
        <taxon>Pseudomonadati</taxon>
        <taxon>Bacteroidota</taxon>
        <taxon>Flavobacteriia</taxon>
        <taxon>Flavobacteriales</taxon>
        <taxon>Flavobacteriaceae</taxon>
        <taxon>Flavobacterium</taxon>
    </lineage>
</organism>
<keyword evidence="3" id="KW-1185">Reference proteome</keyword>
<dbReference type="PANTHER" id="PTHR30231:SF42">
    <property type="entry name" value="EXONUCLEASE"/>
    <property type="match status" value="1"/>
</dbReference>
<dbReference type="GO" id="GO:0006259">
    <property type="term" value="P:DNA metabolic process"/>
    <property type="evidence" value="ECO:0007669"/>
    <property type="project" value="UniProtKB-ARBA"/>
</dbReference>
<dbReference type="GO" id="GO:0005829">
    <property type="term" value="C:cytosol"/>
    <property type="evidence" value="ECO:0007669"/>
    <property type="project" value="TreeGrafter"/>
</dbReference>
<feature type="domain" description="Exonuclease" evidence="1">
    <location>
        <begin position="2"/>
        <end position="162"/>
    </location>
</feature>
<name>A0A7Y8Y4R6_9FLAO</name>
<comment type="caution">
    <text evidence="2">The sequence shown here is derived from an EMBL/GenBank/DDBJ whole genome shotgun (WGS) entry which is preliminary data.</text>
</comment>
<reference evidence="2 3" key="1">
    <citation type="submission" date="2020-07" db="EMBL/GenBank/DDBJ databases">
        <authorList>
            <person name="Sun Q."/>
        </authorList>
    </citation>
    <scope>NUCLEOTIDE SEQUENCE [LARGE SCALE GENOMIC DNA]</scope>
    <source>
        <strain evidence="2 3">MAH-1</strain>
    </source>
</reference>
<dbReference type="GO" id="GO:0008408">
    <property type="term" value="F:3'-5' exonuclease activity"/>
    <property type="evidence" value="ECO:0007669"/>
    <property type="project" value="TreeGrafter"/>
</dbReference>
<dbReference type="GO" id="GO:0003676">
    <property type="term" value="F:nucleic acid binding"/>
    <property type="evidence" value="ECO:0007669"/>
    <property type="project" value="InterPro"/>
</dbReference>
<dbReference type="InterPro" id="IPR036397">
    <property type="entry name" value="RNaseH_sf"/>
</dbReference>
<dbReference type="InterPro" id="IPR013520">
    <property type="entry name" value="Ribonucl_H"/>
</dbReference>
<dbReference type="RefSeq" id="WP_176006685.1">
    <property type="nucleotide sequence ID" value="NZ_JABWMI010000014.1"/>
</dbReference>
<keyword evidence="2" id="KW-0378">Hydrolase</keyword>
<dbReference type="SUPFAM" id="SSF53098">
    <property type="entry name" value="Ribonuclease H-like"/>
    <property type="match status" value="1"/>
</dbReference>
<sequence>MTFTAIDFETATGYCESACAVGIVTVNDGVIVDEFHTLIQTPDNEYWYRNIMVHGIKPIQIVNAKTFDAVFPEIGKRLFGRTIVVHNESFDRNVLLKTMRYYGLYYDELEISDRWECTAKIYRAKGYKPANLKACSDRHGIELNHHEALSDARACAKLYLLR</sequence>
<dbReference type="EMBL" id="JACBJI010000005">
    <property type="protein sequence ID" value="NYA71878.1"/>
    <property type="molecule type" value="Genomic_DNA"/>
</dbReference>
<dbReference type="InterPro" id="IPR012337">
    <property type="entry name" value="RNaseH-like_sf"/>
</dbReference>
<dbReference type="CDD" id="cd06130">
    <property type="entry name" value="DNA_pol_III_epsilon_like"/>
    <property type="match status" value="1"/>
</dbReference>
<evidence type="ECO:0000313" key="2">
    <source>
        <dbReference type="EMBL" id="NYA71878.1"/>
    </source>
</evidence>
<dbReference type="PANTHER" id="PTHR30231">
    <property type="entry name" value="DNA POLYMERASE III SUBUNIT EPSILON"/>
    <property type="match status" value="1"/>
</dbReference>
<gene>
    <name evidence="2" type="ORF">HZF10_13175</name>
</gene>
<dbReference type="Pfam" id="PF00929">
    <property type="entry name" value="RNase_T"/>
    <property type="match status" value="1"/>
</dbReference>
<keyword evidence="2" id="KW-0269">Exonuclease</keyword>
<evidence type="ECO:0000259" key="1">
    <source>
        <dbReference type="SMART" id="SM00479"/>
    </source>
</evidence>
<dbReference type="Gene3D" id="3.30.420.10">
    <property type="entry name" value="Ribonuclease H-like superfamily/Ribonuclease H"/>
    <property type="match status" value="1"/>
</dbReference>
<keyword evidence="2" id="KW-0540">Nuclease</keyword>
<proteinExistence type="predicted"/>
<evidence type="ECO:0000313" key="3">
    <source>
        <dbReference type="Proteomes" id="UP000535020"/>
    </source>
</evidence>